<dbReference type="InterPro" id="IPR048284">
    <property type="entry name" value="EryCIII-like_N"/>
</dbReference>
<accession>A0ABW3FRN6</accession>
<dbReference type="SUPFAM" id="SSF53756">
    <property type="entry name" value="UDP-Glycosyltransferase/glycogen phosphorylase"/>
    <property type="match status" value="1"/>
</dbReference>
<dbReference type="RefSeq" id="WP_345601753.1">
    <property type="nucleotide sequence ID" value="NZ_BAABLT010000048.1"/>
</dbReference>
<dbReference type="InterPro" id="IPR050426">
    <property type="entry name" value="Glycosyltransferase_28"/>
</dbReference>
<feature type="domain" description="Erythromycin biosynthesis protein CIII-like C-terminal" evidence="4">
    <location>
        <begin position="254"/>
        <end position="395"/>
    </location>
</feature>
<dbReference type="InterPro" id="IPR010610">
    <property type="entry name" value="EryCIII-like_C"/>
</dbReference>
<dbReference type="Pfam" id="PF21036">
    <property type="entry name" value="EryCIII-like_N"/>
    <property type="match status" value="1"/>
</dbReference>
<dbReference type="CDD" id="cd03784">
    <property type="entry name" value="GT1_Gtf-like"/>
    <property type="match status" value="1"/>
</dbReference>
<evidence type="ECO:0000256" key="2">
    <source>
        <dbReference type="ARBA" id="ARBA00022676"/>
    </source>
</evidence>
<reference evidence="7" key="1">
    <citation type="journal article" date="2019" name="Int. J. Syst. Evol. Microbiol.">
        <title>The Global Catalogue of Microorganisms (GCM) 10K type strain sequencing project: providing services to taxonomists for standard genome sequencing and annotation.</title>
        <authorList>
            <consortium name="The Broad Institute Genomics Platform"/>
            <consortium name="The Broad Institute Genome Sequencing Center for Infectious Disease"/>
            <person name="Wu L."/>
            <person name="Ma J."/>
        </authorList>
    </citation>
    <scope>NUCLEOTIDE SEQUENCE [LARGE SCALE GENOMIC DNA]</scope>
    <source>
        <strain evidence="7">CCUG 56401</strain>
    </source>
</reference>
<dbReference type="Proteomes" id="UP001597018">
    <property type="component" value="Unassembled WGS sequence"/>
</dbReference>
<organism evidence="6 7">
    <name type="scientific">Saccharopolyspora rosea</name>
    <dbReference type="NCBI Taxonomy" id="524884"/>
    <lineage>
        <taxon>Bacteria</taxon>
        <taxon>Bacillati</taxon>
        <taxon>Actinomycetota</taxon>
        <taxon>Actinomycetes</taxon>
        <taxon>Pseudonocardiales</taxon>
        <taxon>Pseudonocardiaceae</taxon>
        <taxon>Saccharopolyspora</taxon>
    </lineage>
</organism>
<feature type="domain" description="Erythromycin biosynthesis protein CIII-like N-terminal" evidence="5">
    <location>
        <begin position="22"/>
        <end position="240"/>
    </location>
</feature>
<evidence type="ECO:0000259" key="4">
    <source>
        <dbReference type="Pfam" id="PF06722"/>
    </source>
</evidence>
<evidence type="ECO:0000256" key="3">
    <source>
        <dbReference type="ARBA" id="ARBA00022679"/>
    </source>
</evidence>
<dbReference type="Gene3D" id="3.40.50.2000">
    <property type="entry name" value="Glycogen Phosphorylase B"/>
    <property type="match status" value="2"/>
</dbReference>
<keyword evidence="3" id="KW-0808">Transferase</keyword>
<comment type="similarity">
    <text evidence="1">Belongs to the glycosyltransferase 28 family.</text>
</comment>
<protein>
    <submittedName>
        <fullName evidence="6">Nucleotide disphospho-sugar-binding domain-containing protein</fullName>
    </submittedName>
</protein>
<dbReference type="Pfam" id="PF06722">
    <property type="entry name" value="EryCIII-like_C"/>
    <property type="match status" value="1"/>
</dbReference>
<name>A0ABW3FRN6_9PSEU</name>
<dbReference type="InterPro" id="IPR002213">
    <property type="entry name" value="UDP_glucos_trans"/>
</dbReference>
<evidence type="ECO:0000256" key="1">
    <source>
        <dbReference type="ARBA" id="ARBA00006962"/>
    </source>
</evidence>
<evidence type="ECO:0000313" key="6">
    <source>
        <dbReference type="EMBL" id="MFD0921081.1"/>
    </source>
</evidence>
<comment type="caution">
    <text evidence="6">The sequence shown here is derived from an EMBL/GenBank/DDBJ whole genome shotgun (WGS) entry which is preliminary data.</text>
</comment>
<keyword evidence="2" id="KW-0328">Glycosyltransferase</keyword>
<dbReference type="PANTHER" id="PTHR48050">
    <property type="entry name" value="STEROL 3-BETA-GLUCOSYLTRANSFERASE"/>
    <property type="match status" value="1"/>
</dbReference>
<dbReference type="PANTHER" id="PTHR48050:SF13">
    <property type="entry name" value="STEROL 3-BETA-GLUCOSYLTRANSFERASE UGT80A2"/>
    <property type="match status" value="1"/>
</dbReference>
<sequence length="399" mass="42579">MRILFTAAPGYGLMLPIVPLIWAARAAGHEVLVATTGEMTEVGARAGLPVVDVYPERDIWELLLRHVGKSEPDEDAPELTEEHRLAMRSANPFGLFTVTMTEGSIEAGRAFGPDLVVFTSDHVAGRLTAQALGVPALEVGNRISWSMRDADWREERGNLVDDEVTTLIREKLGIPAELPRVVARIDPRAPSMRGLVADETDPRDGVPWWPMRFVPFNGGAVLPEWALHRPERPRVCVTLGTVVPIMNGTSNLSVVIEALGGMDVEVVLAAGKADLSELGALPDNVHSVGFLPLSGFLPTCSLIVHHGGSGTTAAPLHYGVPQLVLPAFADNPMSAERVVERGVGLSHDPTTVDVDTVRELAGRLLTEPAFAAAAEEVSAEMAAQPAPTAVIERVTAALS</sequence>
<evidence type="ECO:0000259" key="5">
    <source>
        <dbReference type="Pfam" id="PF21036"/>
    </source>
</evidence>
<gene>
    <name evidence="6" type="ORF">ACFQ16_15150</name>
</gene>
<evidence type="ECO:0000313" key="7">
    <source>
        <dbReference type="Proteomes" id="UP001597018"/>
    </source>
</evidence>
<keyword evidence="7" id="KW-1185">Reference proteome</keyword>
<dbReference type="EMBL" id="JBHTIW010000010">
    <property type="protein sequence ID" value="MFD0921081.1"/>
    <property type="molecule type" value="Genomic_DNA"/>
</dbReference>
<proteinExistence type="inferred from homology"/>